<evidence type="ECO:0000313" key="2">
    <source>
        <dbReference type="EMBL" id="KAF6757648.1"/>
    </source>
</evidence>
<comment type="caution">
    <text evidence="2">The sequence shown here is derived from an EMBL/GenBank/DDBJ whole genome shotgun (WGS) entry which is preliminary data.</text>
</comment>
<dbReference type="Pfam" id="PF00106">
    <property type="entry name" value="adh_short"/>
    <property type="match status" value="1"/>
</dbReference>
<gene>
    <name evidence="2" type="ORF">DFP72DRAFT_221112</name>
</gene>
<reference evidence="2 3" key="1">
    <citation type="submission" date="2020-07" db="EMBL/GenBank/DDBJ databases">
        <title>Comparative genomics of pyrophilous fungi reveals a link between fire events and developmental genes.</title>
        <authorList>
            <consortium name="DOE Joint Genome Institute"/>
            <person name="Steindorff A.S."/>
            <person name="Carver A."/>
            <person name="Calhoun S."/>
            <person name="Stillman K."/>
            <person name="Liu H."/>
            <person name="Lipzen A."/>
            <person name="Pangilinan J."/>
            <person name="Labutti K."/>
            <person name="Bruns T.D."/>
            <person name="Grigoriev I.V."/>
        </authorList>
    </citation>
    <scope>NUCLEOTIDE SEQUENCE [LARGE SCALE GENOMIC DNA]</scope>
    <source>
        <strain evidence="2 3">CBS 144469</strain>
    </source>
</reference>
<name>A0A8H6I2D4_9AGAR</name>
<keyword evidence="1" id="KW-0560">Oxidoreductase</keyword>
<dbReference type="PANTHER" id="PTHR47534:SF3">
    <property type="entry name" value="ALCOHOL DEHYDROGENASE-LIKE C-TERMINAL DOMAIN-CONTAINING PROTEIN"/>
    <property type="match status" value="1"/>
</dbReference>
<dbReference type="EMBL" id="JACGCI010000021">
    <property type="protein sequence ID" value="KAF6757648.1"/>
    <property type="molecule type" value="Genomic_DNA"/>
</dbReference>
<evidence type="ECO:0000313" key="3">
    <source>
        <dbReference type="Proteomes" id="UP000521943"/>
    </source>
</evidence>
<dbReference type="PANTHER" id="PTHR47534">
    <property type="entry name" value="YALI0E05731P"/>
    <property type="match status" value="1"/>
</dbReference>
<proteinExistence type="predicted"/>
<sequence length="310" mass="34022">MAKSRARLESIRASNSEFVSNLPNVPVAVFIGGTSGIGQGMVEAFARWRGGQAHIVVIGRNQDAATDILARFPKPTTTSDSEWTHEFIPCDMTLMSNVHTASQAILSKYSKINFLVMTAGYMTTSGRDETAEGIDKKLAVHYYGRWKFLRELEGGLRKAKEAGEEARVISVFSAGGGAPVDLEDLGLKKKYTLRRAEGQATTFNDYMIECFYKRNPNMTFVHAFPGGVDTGLGASSPSVLVRSLWKFLTPLMVSKEECAEYMWHALLSDGAPGARRTGSKSDVIPGVRYSGDEDIAAILWEHTQDVTKTH</sequence>
<dbReference type="AlphaFoldDB" id="A0A8H6I2D4"/>
<dbReference type="Proteomes" id="UP000521943">
    <property type="component" value="Unassembled WGS sequence"/>
</dbReference>
<dbReference type="OrthoDB" id="2898509at2759"/>
<evidence type="ECO:0000256" key="1">
    <source>
        <dbReference type="ARBA" id="ARBA00023002"/>
    </source>
</evidence>
<evidence type="ECO:0008006" key="4">
    <source>
        <dbReference type="Google" id="ProtNLM"/>
    </source>
</evidence>
<dbReference type="InterPro" id="IPR036291">
    <property type="entry name" value="NAD(P)-bd_dom_sf"/>
</dbReference>
<dbReference type="InterPro" id="IPR052228">
    <property type="entry name" value="Sec_Metab_Biosynth_Oxidored"/>
</dbReference>
<protein>
    <recommendedName>
        <fullName evidence="4">NAD(P)-binding protein</fullName>
    </recommendedName>
</protein>
<dbReference type="SUPFAM" id="SSF51735">
    <property type="entry name" value="NAD(P)-binding Rossmann-fold domains"/>
    <property type="match status" value="1"/>
</dbReference>
<keyword evidence="3" id="KW-1185">Reference proteome</keyword>
<dbReference type="GO" id="GO:0016491">
    <property type="term" value="F:oxidoreductase activity"/>
    <property type="evidence" value="ECO:0007669"/>
    <property type="project" value="UniProtKB-KW"/>
</dbReference>
<dbReference type="InterPro" id="IPR002347">
    <property type="entry name" value="SDR_fam"/>
</dbReference>
<accession>A0A8H6I2D4</accession>
<dbReference type="Gene3D" id="3.40.50.720">
    <property type="entry name" value="NAD(P)-binding Rossmann-like Domain"/>
    <property type="match status" value="1"/>
</dbReference>
<organism evidence="2 3">
    <name type="scientific">Ephemerocybe angulata</name>
    <dbReference type="NCBI Taxonomy" id="980116"/>
    <lineage>
        <taxon>Eukaryota</taxon>
        <taxon>Fungi</taxon>
        <taxon>Dikarya</taxon>
        <taxon>Basidiomycota</taxon>
        <taxon>Agaricomycotina</taxon>
        <taxon>Agaricomycetes</taxon>
        <taxon>Agaricomycetidae</taxon>
        <taxon>Agaricales</taxon>
        <taxon>Agaricineae</taxon>
        <taxon>Psathyrellaceae</taxon>
        <taxon>Ephemerocybe</taxon>
    </lineage>
</organism>